<keyword evidence="1" id="KW-0694">RNA-binding</keyword>
<proteinExistence type="inferred from homology"/>
<feature type="region of interest" description="Disordered" evidence="2">
    <location>
        <begin position="281"/>
        <end position="359"/>
    </location>
</feature>
<dbReference type="SUPFAM" id="SSF55418">
    <property type="entry name" value="eIF4e-like"/>
    <property type="match status" value="1"/>
</dbReference>
<feature type="region of interest" description="Disordered" evidence="2">
    <location>
        <begin position="79"/>
        <end position="101"/>
    </location>
</feature>
<dbReference type="InterPro" id="IPR023398">
    <property type="entry name" value="TIF_eIF4e-like"/>
</dbReference>
<keyword evidence="1" id="KW-0396">Initiation factor</keyword>
<reference evidence="3" key="1">
    <citation type="journal article" date="2014" name="Genome Announc.">
        <title>De novo whole-genome sequence and genome annotation of Lichtheimia ramosa.</title>
        <authorList>
            <person name="Linde J."/>
            <person name="Schwartze V."/>
            <person name="Binder U."/>
            <person name="Lass-Florl C."/>
            <person name="Voigt K."/>
            <person name="Horn F."/>
        </authorList>
    </citation>
    <scope>NUCLEOTIDE SEQUENCE</scope>
    <source>
        <strain evidence="3">JMRC FSU:6197</strain>
    </source>
</reference>
<feature type="region of interest" description="Disordered" evidence="2">
    <location>
        <begin position="1"/>
        <end position="40"/>
    </location>
</feature>
<dbReference type="InterPro" id="IPR001040">
    <property type="entry name" value="TIF_eIF_4E"/>
</dbReference>
<dbReference type="EMBL" id="LK023357">
    <property type="protein sequence ID" value="CDS11896.1"/>
    <property type="molecule type" value="Genomic_DNA"/>
</dbReference>
<dbReference type="OrthoDB" id="17977at2759"/>
<evidence type="ECO:0000256" key="1">
    <source>
        <dbReference type="RuleBase" id="RU004374"/>
    </source>
</evidence>
<dbReference type="GO" id="GO:0000340">
    <property type="term" value="F:RNA 7-methylguanosine cap binding"/>
    <property type="evidence" value="ECO:0007669"/>
    <property type="project" value="TreeGrafter"/>
</dbReference>
<dbReference type="PANTHER" id="PTHR11960:SF73">
    <property type="entry name" value="TRANSLATION INITIATION FACTOR 4E, PUTATIVE-RELATED"/>
    <property type="match status" value="1"/>
</dbReference>
<accession>A0A077WW80</accession>
<dbReference type="GO" id="GO:0003743">
    <property type="term" value="F:translation initiation factor activity"/>
    <property type="evidence" value="ECO:0007669"/>
    <property type="project" value="UniProtKB-KW"/>
</dbReference>
<feature type="compositionally biased region" description="Basic and acidic residues" evidence="2">
    <location>
        <begin position="168"/>
        <end position="178"/>
    </location>
</feature>
<evidence type="ECO:0000256" key="2">
    <source>
        <dbReference type="SAM" id="MobiDB-lite"/>
    </source>
</evidence>
<dbReference type="GO" id="GO:0016281">
    <property type="term" value="C:eukaryotic translation initiation factor 4F complex"/>
    <property type="evidence" value="ECO:0007669"/>
    <property type="project" value="TreeGrafter"/>
</dbReference>
<evidence type="ECO:0000313" key="3">
    <source>
        <dbReference type="EMBL" id="CDS11896.1"/>
    </source>
</evidence>
<evidence type="ECO:0008006" key="4">
    <source>
        <dbReference type="Google" id="ProtNLM"/>
    </source>
</evidence>
<dbReference type="Gene3D" id="3.30.760.10">
    <property type="entry name" value="RNA Cap, Translation Initiation Factor Eif4e"/>
    <property type="match status" value="1"/>
</dbReference>
<dbReference type="Pfam" id="PF01652">
    <property type="entry name" value="IF4E"/>
    <property type="match status" value="1"/>
</dbReference>
<feature type="compositionally biased region" description="Low complexity" evidence="2">
    <location>
        <begin position="181"/>
        <end position="190"/>
    </location>
</feature>
<dbReference type="AlphaFoldDB" id="A0A077WW80"/>
<name>A0A077WW80_9FUNG</name>
<protein>
    <recommendedName>
        <fullName evidence="4">Translation initiation factor 4E</fullName>
    </recommendedName>
</protein>
<gene>
    <name evidence="3" type="ORF">LRAMOSA04092</name>
</gene>
<feature type="region of interest" description="Disordered" evidence="2">
    <location>
        <begin position="150"/>
        <end position="190"/>
    </location>
</feature>
<sequence length="560" mass="63702">MTTAFYHHHHHHSPQPRYHYQSTLTRQHRHHHYQQQSMSRSRHTEFRYFQPLAATSLDDLIYGYATPMAQSERSIFEPVNHPPAIHMPSSSRKRSSSSLPSSSISLSTLPLSLLSPWCWTSTSHLAPLSHPSSTSSSIPNVDVLVDPLETTSREPWDPSHDDDDDYVVDSHHQDDTTRKQAVAAASSSQRTSSSIEDTNCYYFYYCHHQHHHYCCESATTATSGNSIGRTDPLDDHHDQLHRRASTISDTITASSTEICRRFSSGSTSVSSASSIATEITLEEDKRKHSSPPPPNPFSEFTVSTCNTTTTPSPTSQQQQQPPLEQVHEEEEPIEDHQDSAQSSEDEEETPVWADPERVKENPSRYEYVQSYMKQHGIAPSSPMPLSNEYIFYFWESASNNAGTTSSKQKIATAHYMSSVKPLFDCRSVWDFSSRWRMYKQHKGLPSQMMHNQNLYCFIKQVQPMWEDERNRHGGRLTLSPPRCDLDTVFEWVLACFVGGNLDPFGMVGIVLSKRSRGDRIELWLDGSANVQGLKACLCEHMAPRLNELVSNARFKKHFDK</sequence>
<comment type="similarity">
    <text evidence="1">Belongs to the eukaryotic initiation factor 4E family.</text>
</comment>
<feature type="compositionally biased region" description="Basic residues" evidence="2">
    <location>
        <begin position="1"/>
        <end position="14"/>
    </location>
</feature>
<dbReference type="PANTHER" id="PTHR11960">
    <property type="entry name" value="EUKARYOTIC TRANSLATION INITIATION FACTOR 4E RELATED"/>
    <property type="match status" value="1"/>
</dbReference>
<feature type="compositionally biased region" description="Low complexity" evidence="2">
    <location>
        <begin position="297"/>
        <end position="324"/>
    </location>
</feature>
<organism evidence="3">
    <name type="scientific">Lichtheimia ramosa</name>
    <dbReference type="NCBI Taxonomy" id="688394"/>
    <lineage>
        <taxon>Eukaryota</taxon>
        <taxon>Fungi</taxon>
        <taxon>Fungi incertae sedis</taxon>
        <taxon>Mucoromycota</taxon>
        <taxon>Mucoromycotina</taxon>
        <taxon>Mucoromycetes</taxon>
        <taxon>Mucorales</taxon>
        <taxon>Lichtheimiaceae</taxon>
        <taxon>Lichtheimia</taxon>
    </lineage>
</organism>
<keyword evidence="1" id="KW-0648">Protein biosynthesis</keyword>